<feature type="region of interest" description="Disordered" evidence="1">
    <location>
        <begin position="438"/>
        <end position="628"/>
    </location>
</feature>
<dbReference type="EMBL" id="JPKY01000099">
    <property type="protein sequence ID" value="KFH42268.1"/>
    <property type="molecule type" value="Genomic_DNA"/>
</dbReference>
<dbReference type="InterPro" id="IPR031606">
    <property type="entry name" value="Kch1/2"/>
</dbReference>
<feature type="compositionally biased region" description="Polar residues" evidence="1">
    <location>
        <begin position="460"/>
        <end position="486"/>
    </location>
</feature>
<evidence type="ECO:0000256" key="1">
    <source>
        <dbReference type="SAM" id="MobiDB-lite"/>
    </source>
</evidence>
<feature type="region of interest" description="Disordered" evidence="1">
    <location>
        <begin position="360"/>
        <end position="403"/>
    </location>
</feature>
<proteinExistence type="predicted"/>
<feature type="transmembrane region" description="Helical" evidence="2">
    <location>
        <begin position="37"/>
        <end position="63"/>
    </location>
</feature>
<reference evidence="4" key="1">
    <citation type="journal article" date="2014" name="Genome Announc.">
        <title>Genome sequence and annotation of Acremonium chrysogenum, producer of the beta-lactam antibiotic cephalosporin C.</title>
        <authorList>
            <person name="Terfehr D."/>
            <person name="Dahlmann T.A."/>
            <person name="Specht T."/>
            <person name="Zadra I."/>
            <person name="Kuernsteiner H."/>
            <person name="Kueck U."/>
        </authorList>
    </citation>
    <scope>NUCLEOTIDE SEQUENCE [LARGE SCALE GENOMIC DNA]</scope>
    <source>
        <strain evidence="4">ATCC 11550 / CBS 779.69 / DSM 880 / IAM 14645 / JCM 23072 / IMI 49137</strain>
    </source>
</reference>
<feature type="compositionally biased region" description="Polar residues" evidence="1">
    <location>
        <begin position="595"/>
        <end position="606"/>
    </location>
</feature>
<dbReference type="PANTHER" id="PTHR36424:SF1">
    <property type="entry name" value="LOW AFFINITY K(+) TRANSPORTER 1-RELATED"/>
    <property type="match status" value="1"/>
</dbReference>
<keyword evidence="4" id="KW-1185">Reference proteome</keyword>
<dbReference type="PANTHER" id="PTHR36424">
    <property type="entry name" value="PHEROMONE-REGULATED MEMBRANE PROTEIN 6"/>
    <property type="match status" value="1"/>
</dbReference>
<keyword evidence="2" id="KW-0812">Transmembrane</keyword>
<evidence type="ECO:0000256" key="2">
    <source>
        <dbReference type="SAM" id="Phobius"/>
    </source>
</evidence>
<dbReference type="AlphaFoldDB" id="A0A086SYT6"/>
<dbReference type="GO" id="GO:0015079">
    <property type="term" value="F:potassium ion transmembrane transporter activity"/>
    <property type="evidence" value="ECO:0007669"/>
    <property type="project" value="InterPro"/>
</dbReference>
<comment type="caution">
    <text evidence="3">The sequence shown here is derived from an EMBL/GenBank/DDBJ whole genome shotgun (WGS) entry which is preliminary data.</text>
</comment>
<feature type="transmembrane region" description="Helical" evidence="2">
    <location>
        <begin position="83"/>
        <end position="101"/>
    </location>
</feature>
<keyword evidence="2" id="KW-1133">Transmembrane helix</keyword>
<gene>
    <name evidence="3" type="ORF">ACRE_070070</name>
</gene>
<name>A0A086SYT6_HAPC1</name>
<sequence>MGLYSHRSKQTGEFLEQKWDHINLSDFKTKGCGEGFAYFWLWLMLIVSVAVYALDTFIAVNLLVFDQWSSNIEPGIPLHISKWIFSACIIMSFVNLAYEAFRAFRVMRRGNVAECYLDSLAVRWESIRMGPGQGWRRFLVFAALTKSKKGAEYVALFTYFSLKAWIRVLICSGPRQVINMFTFKSVYESKLAVSEASVEGSISGFFEKIKSLAEEDYQQALVLGSMAFTFVVWVFSVIFLISAILCYVTFLCHWIPRSDGGLSGYCERKVNQTLKKIVTQRVNKALAKGQAKQYEAELKEAKKNGEIAPLERMATLPTLPNVGPGLAPAPAPAPAPSLKSKLAGEDALPEMPVLGRSETVTTLPPYTSRPASPGAIEMNTMGQRRPIPTRTGTMASTTTTRSYSSKASLLGAAADMGHGRASPAPALPDINFNVPPPGPGTPVSQRTFGSRGGMGHAPNDSDSSFGMQMTNSPAPMGHSTNRSMDSFGQPMGGRQYDAYNPERRASPAPSNLNQRSAPGPRQYNAYHPDGRASPASSGMPYRNEESMMAPHNPMRSATGPVPPRGPYQPPQRNLTAPVPSRPAEGNYFNQGMGPTHQQGYDRSGTPQGERGGPYGYDIETQRNQGYGF</sequence>
<dbReference type="GO" id="GO:0005886">
    <property type="term" value="C:plasma membrane"/>
    <property type="evidence" value="ECO:0007669"/>
    <property type="project" value="InterPro"/>
</dbReference>
<feature type="compositionally biased region" description="Low complexity" evidence="1">
    <location>
        <begin position="389"/>
        <end position="403"/>
    </location>
</feature>
<feature type="compositionally biased region" description="Pro residues" evidence="1">
    <location>
        <begin position="560"/>
        <end position="569"/>
    </location>
</feature>
<organism evidence="3 4">
    <name type="scientific">Hapsidospora chrysogenum (strain ATCC 11550 / CBS 779.69 / DSM 880 / IAM 14645 / JCM 23072 / IMI 49137)</name>
    <name type="common">Acremonium chrysogenum</name>
    <dbReference type="NCBI Taxonomy" id="857340"/>
    <lineage>
        <taxon>Eukaryota</taxon>
        <taxon>Fungi</taxon>
        <taxon>Dikarya</taxon>
        <taxon>Ascomycota</taxon>
        <taxon>Pezizomycotina</taxon>
        <taxon>Sordariomycetes</taxon>
        <taxon>Hypocreomycetidae</taxon>
        <taxon>Hypocreales</taxon>
        <taxon>Bionectriaceae</taxon>
        <taxon>Hapsidospora</taxon>
    </lineage>
</organism>
<accession>A0A086SYT6</accession>
<protein>
    <submittedName>
        <fullName evidence="3">Putative vacuolar membrane protein-like protein</fullName>
    </submittedName>
</protein>
<feature type="transmembrane region" description="Helical" evidence="2">
    <location>
        <begin position="220"/>
        <end position="250"/>
    </location>
</feature>
<dbReference type="STRING" id="857340.A0A086SYT6"/>
<dbReference type="HOGENOM" id="CLU_007968_1_1_1"/>
<evidence type="ECO:0000313" key="4">
    <source>
        <dbReference type="Proteomes" id="UP000029964"/>
    </source>
</evidence>
<keyword evidence="2" id="KW-0472">Membrane</keyword>
<evidence type="ECO:0000313" key="3">
    <source>
        <dbReference type="EMBL" id="KFH42268.1"/>
    </source>
</evidence>
<dbReference type="Pfam" id="PF16944">
    <property type="entry name" value="KCH"/>
    <property type="match status" value="1"/>
</dbReference>
<dbReference type="Proteomes" id="UP000029964">
    <property type="component" value="Unassembled WGS sequence"/>
</dbReference>
<dbReference type="OrthoDB" id="2128042at2759"/>